<comment type="caution">
    <text evidence="3">The sequence shown here is derived from an EMBL/GenBank/DDBJ whole genome shotgun (WGS) entry which is preliminary data.</text>
</comment>
<feature type="transmembrane region" description="Helical" evidence="1">
    <location>
        <begin position="64"/>
        <end position="81"/>
    </location>
</feature>
<dbReference type="InterPro" id="IPR036890">
    <property type="entry name" value="HATPase_C_sf"/>
</dbReference>
<dbReference type="EMBL" id="QSAJ01000039">
    <property type="protein sequence ID" value="RGW50617.1"/>
    <property type="molecule type" value="Genomic_DNA"/>
</dbReference>
<keyword evidence="1" id="KW-0472">Membrane</keyword>
<feature type="transmembrane region" description="Helical" evidence="1">
    <location>
        <begin position="88"/>
        <end position="111"/>
    </location>
</feature>
<dbReference type="Gene3D" id="3.30.565.10">
    <property type="entry name" value="Histidine kinase-like ATPase, C-terminal domain"/>
    <property type="match status" value="1"/>
</dbReference>
<keyword evidence="1" id="KW-1133">Transmembrane helix</keyword>
<dbReference type="CDD" id="cd16935">
    <property type="entry name" value="HATPase_AgrC-ComD-like"/>
    <property type="match status" value="1"/>
</dbReference>
<dbReference type="AlphaFoldDB" id="A0A395XKQ5"/>
<reference evidence="3 4" key="1">
    <citation type="submission" date="2018-08" db="EMBL/GenBank/DDBJ databases">
        <title>A genome reference for cultivated species of the human gut microbiota.</title>
        <authorList>
            <person name="Zou Y."/>
            <person name="Xue W."/>
            <person name="Luo G."/>
        </authorList>
    </citation>
    <scope>NUCLEOTIDE SEQUENCE [LARGE SCALE GENOMIC DNA]</scope>
    <source>
        <strain evidence="3 4">AF12-11</strain>
    </source>
</reference>
<organism evidence="3 4">
    <name type="scientific">Dorea formicigenerans</name>
    <dbReference type="NCBI Taxonomy" id="39486"/>
    <lineage>
        <taxon>Bacteria</taxon>
        <taxon>Bacillati</taxon>
        <taxon>Bacillota</taxon>
        <taxon>Clostridia</taxon>
        <taxon>Lachnospirales</taxon>
        <taxon>Lachnospiraceae</taxon>
        <taxon>Dorea</taxon>
    </lineage>
</organism>
<keyword evidence="1" id="KW-0812">Transmembrane</keyword>
<gene>
    <name evidence="3" type="ORF">DWV67_13185</name>
</gene>
<protein>
    <submittedName>
        <fullName evidence="3">GHKL domain-containing protein</fullName>
    </submittedName>
</protein>
<dbReference type="InterPro" id="IPR032834">
    <property type="entry name" value="NatK-like_C"/>
</dbReference>
<name>A0A395XKQ5_9FIRM</name>
<evidence type="ECO:0000256" key="1">
    <source>
        <dbReference type="SAM" id="Phobius"/>
    </source>
</evidence>
<sequence length="422" mass="48715">MLVNILSLIHNTTTLLFGVYASAAFLGIRMNRKNILALLTFSCITGVFYILSFVLYGTSFTEQVYPFIIHVPLVLFLTFYYKYKMANSVLAVLTAYLCCQISNWIGIAALTLTNQEWVYYSVRICVTIIVFILLVHYVSDITAQLLQKPARSLAILGFMPFVYYIFDYMTSKYTLLLYSGSKVVGEFLGFVLCITYLMFLFLYFKEYEANKEAEQRNQIMEMKRIQSEKELDAIRRSEHAVSILRHDMRHFLLSISSYIENNDNEKALEYINEVIHTSDKTVTQRYCKNEIINLILSSHESELEHNYIHFEYSIQLPETLAVSDVDMTAILSNALENAIHAVLKLPEARREIKLDMRLNEEKLLISLKNTYADKPEFMNGLPYTSEAGHGFGTKSIWYVAEKLNGSCQFSVTDTYFILHVIL</sequence>
<accession>A0A395XKQ5</accession>
<feature type="transmembrane region" description="Helical" evidence="1">
    <location>
        <begin position="186"/>
        <end position="204"/>
    </location>
</feature>
<evidence type="ECO:0000313" key="4">
    <source>
        <dbReference type="Proteomes" id="UP000266376"/>
    </source>
</evidence>
<feature type="transmembrane region" description="Helical" evidence="1">
    <location>
        <begin position="35"/>
        <end position="58"/>
    </location>
</feature>
<dbReference type="Proteomes" id="UP000266376">
    <property type="component" value="Unassembled WGS sequence"/>
</dbReference>
<feature type="domain" description="Sensor histidine kinase NatK-like C-terminal" evidence="2">
    <location>
        <begin position="325"/>
        <end position="421"/>
    </location>
</feature>
<dbReference type="Pfam" id="PF14501">
    <property type="entry name" value="HATPase_c_5"/>
    <property type="match status" value="1"/>
</dbReference>
<feature type="transmembrane region" description="Helical" evidence="1">
    <location>
        <begin position="117"/>
        <end position="138"/>
    </location>
</feature>
<feature type="transmembrane region" description="Helical" evidence="1">
    <location>
        <begin position="150"/>
        <end position="166"/>
    </location>
</feature>
<evidence type="ECO:0000259" key="2">
    <source>
        <dbReference type="Pfam" id="PF14501"/>
    </source>
</evidence>
<proteinExistence type="predicted"/>
<feature type="transmembrane region" description="Helical" evidence="1">
    <location>
        <begin position="6"/>
        <end position="28"/>
    </location>
</feature>
<evidence type="ECO:0000313" key="3">
    <source>
        <dbReference type="EMBL" id="RGW50617.1"/>
    </source>
</evidence>